<proteinExistence type="predicted"/>
<dbReference type="EMBL" id="JAQJZL010000008">
    <property type="protein sequence ID" value="KAJ6038608.1"/>
    <property type="molecule type" value="Genomic_DNA"/>
</dbReference>
<name>A0AAD6IAH9_PENCN</name>
<comment type="caution">
    <text evidence="1">The sequence shown here is derived from an EMBL/GenBank/DDBJ whole genome shotgun (WGS) entry which is preliminary data.</text>
</comment>
<accession>A0AAD6IAH9</accession>
<reference evidence="1" key="1">
    <citation type="journal article" date="2023" name="IMA Fungus">
        <title>Comparative genomic study of the Penicillium genus elucidates a diverse pangenome and 15 lateral gene transfer events.</title>
        <authorList>
            <person name="Petersen C."/>
            <person name="Sorensen T."/>
            <person name="Nielsen M.R."/>
            <person name="Sondergaard T.E."/>
            <person name="Sorensen J.L."/>
            <person name="Fitzpatrick D.A."/>
            <person name="Frisvad J.C."/>
            <person name="Nielsen K.L."/>
        </authorList>
    </citation>
    <scope>NUCLEOTIDE SEQUENCE</scope>
    <source>
        <strain evidence="1">IBT 15450</strain>
    </source>
</reference>
<dbReference type="Proteomes" id="UP001219568">
    <property type="component" value="Unassembled WGS sequence"/>
</dbReference>
<gene>
    <name evidence="1" type="ORF">N7460_007325</name>
</gene>
<keyword evidence="2" id="KW-1185">Reference proteome</keyword>
<evidence type="ECO:0000313" key="2">
    <source>
        <dbReference type="Proteomes" id="UP001219568"/>
    </source>
</evidence>
<reference evidence="1" key="2">
    <citation type="submission" date="2023-01" db="EMBL/GenBank/DDBJ databases">
        <authorList>
            <person name="Petersen C."/>
        </authorList>
    </citation>
    <scope>NUCLEOTIDE SEQUENCE</scope>
    <source>
        <strain evidence="1">IBT 15450</strain>
    </source>
</reference>
<dbReference type="AlphaFoldDB" id="A0AAD6IAH9"/>
<protein>
    <submittedName>
        <fullName evidence="1">Uncharacterized protein</fullName>
    </submittedName>
</protein>
<evidence type="ECO:0000313" key="1">
    <source>
        <dbReference type="EMBL" id="KAJ6038608.1"/>
    </source>
</evidence>
<organism evidence="1 2">
    <name type="scientific">Penicillium canescens</name>
    <dbReference type="NCBI Taxonomy" id="5083"/>
    <lineage>
        <taxon>Eukaryota</taxon>
        <taxon>Fungi</taxon>
        <taxon>Dikarya</taxon>
        <taxon>Ascomycota</taxon>
        <taxon>Pezizomycotina</taxon>
        <taxon>Eurotiomycetes</taxon>
        <taxon>Eurotiomycetidae</taxon>
        <taxon>Eurotiales</taxon>
        <taxon>Aspergillaceae</taxon>
        <taxon>Penicillium</taxon>
    </lineage>
</organism>
<sequence length="134" mass="14493">MSDTVDTDFVSSKSLPSRALLNGSIPEVQSHSEKLHTLLPRANNRYWTLPPAKFGEPTLKMGSVLITAIVKSATEVVFEIVNGSVNQYGITFRETTTDIDAGSVEVASSSFGKFDPHGSIKPGDTLFLGFFNRG</sequence>